<reference evidence="1 2" key="1">
    <citation type="submission" date="2019-08" db="EMBL/GenBank/DDBJ databases">
        <title>Draft genome sequence of Lysobacter sp. UKS-15.</title>
        <authorList>
            <person name="Im W.-T."/>
        </authorList>
    </citation>
    <scope>NUCLEOTIDE SEQUENCE [LARGE SCALE GENOMIC DNA]</scope>
    <source>
        <strain evidence="1 2">UKS-15</strain>
    </source>
</reference>
<evidence type="ECO:0000313" key="2">
    <source>
        <dbReference type="Proteomes" id="UP000323164"/>
    </source>
</evidence>
<sequence length="84" mass="9479">MEDSEAVGFFATRAVRARGEQEAVATVRSMIVAAWTTGKYASWNHGVAPTVRVEEVWQSPWFRNIMFNNDGHVFYPAEEAEDEA</sequence>
<protein>
    <submittedName>
        <fullName evidence="1">Uncharacterized protein</fullName>
    </submittedName>
</protein>
<dbReference type="RefSeq" id="WP_149352131.1">
    <property type="nucleotide sequence ID" value="NZ_VTRV01000029.1"/>
</dbReference>
<evidence type="ECO:0000313" key="1">
    <source>
        <dbReference type="EMBL" id="TZF90729.1"/>
    </source>
</evidence>
<dbReference type="AlphaFoldDB" id="A0A5D8Z7G0"/>
<name>A0A5D8Z7G0_9GAMM</name>
<accession>A0A5D8Z7G0</accession>
<proteinExistence type="predicted"/>
<dbReference type="OrthoDB" id="5703452at2"/>
<comment type="caution">
    <text evidence="1">The sequence shown here is derived from an EMBL/GenBank/DDBJ whole genome shotgun (WGS) entry which is preliminary data.</text>
</comment>
<dbReference type="EMBL" id="VTRV01000029">
    <property type="protein sequence ID" value="TZF90729.1"/>
    <property type="molecule type" value="Genomic_DNA"/>
</dbReference>
<dbReference type="Proteomes" id="UP000323164">
    <property type="component" value="Unassembled WGS sequence"/>
</dbReference>
<keyword evidence="2" id="KW-1185">Reference proteome</keyword>
<gene>
    <name evidence="1" type="ORF">FW784_04300</name>
</gene>
<organism evidence="1 2">
    <name type="scientific">Cognatilysobacter lacus</name>
    <dbReference type="NCBI Taxonomy" id="1643323"/>
    <lineage>
        <taxon>Bacteria</taxon>
        <taxon>Pseudomonadati</taxon>
        <taxon>Pseudomonadota</taxon>
        <taxon>Gammaproteobacteria</taxon>
        <taxon>Lysobacterales</taxon>
        <taxon>Lysobacteraceae</taxon>
        <taxon>Cognatilysobacter</taxon>
    </lineage>
</organism>